<dbReference type="OrthoDB" id="257098at2"/>
<dbReference type="PANTHER" id="PTHR43540">
    <property type="entry name" value="PEROXYUREIDOACRYLATE/UREIDOACRYLATE AMIDOHYDROLASE-RELATED"/>
    <property type="match status" value="1"/>
</dbReference>
<dbReference type="STRING" id="1834191.A5886_001723"/>
<comment type="similarity">
    <text evidence="1">Belongs to the isochorismatase family.</text>
</comment>
<keyword evidence="2" id="KW-0378">Hydrolase</keyword>
<dbReference type="AlphaFoldDB" id="A0A242A6I1"/>
<dbReference type="GO" id="GO:0016787">
    <property type="term" value="F:hydrolase activity"/>
    <property type="evidence" value="ECO:0007669"/>
    <property type="project" value="UniProtKB-KW"/>
</dbReference>
<gene>
    <name evidence="4" type="ORF">A5886_001723</name>
</gene>
<dbReference type="EMBL" id="NGKU01000001">
    <property type="protein sequence ID" value="OTN76645.1"/>
    <property type="molecule type" value="Genomic_DNA"/>
</dbReference>
<name>A0A242A6I1_9ENTE</name>
<dbReference type="Proteomes" id="UP000195043">
    <property type="component" value="Unassembled WGS sequence"/>
</dbReference>
<evidence type="ECO:0000256" key="1">
    <source>
        <dbReference type="ARBA" id="ARBA00006336"/>
    </source>
</evidence>
<accession>A0A242A6I1</accession>
<keyword evidence="5" id="KW-1185">Reference proteome</keyword>
<sequence length="184" mass="20784">MNTDTALLIIDVQKAFQAPSWGNRNNPQAEDNMLRILEVCRNQGWTIIHIRHRSENEQSRFYIHHEGFEPQTGFEATAGEKVIEKEVNSAFIGTDLQAYLTLLQIKHVVIIGLTTPHCVSTTTRMSGNLGYQTYLVEDATAAFDLVDHHGQLIDAEQVHQLTLATLHDEFSTVLCTDELLKNIQ</sequence>
<dbReference type="RefSeq" id="WP_086274576.1">
    <property type="nucleotide sequence ID" value="NZ_NGKU01000001.1"/>
</dbReference>
<evidence type="ECO:0000313" key="4">
    <source>
        <dbReference type="EMBL" id="OTN76645.1"/>
    </source>
</evidence>
<protein>
    <recommendedName>
        <fullName evidence="3">Isochorismatase-like domain-containing protein</fullName>
    </recommendedName>
</protein>
<dbReference type="InterPro" id="IPR050272">
    <property type="entry name" value="Isochorismatase-like_hydrls"/>
</dbReference>
<dbReference type="Gene3D" id="3.40.50.850">
    <property type="entry name" value="Isochorismatase-like"/>
    <property type="match status" value="1"/>
</dbReference>
<proteinExistence type="inferred from homology"/>
<dbReference type="InterPro" id="IPR036380">
    <property type="entry name" value="Isochorismatase-like_sf"/>
</dbReference>
<comment type="caution">
    <text evidence="4">The sequence shown here is derived from an EMBL/GenBank/DDBJ whole genome shotgun (WGS) entry which is preliminary data.</text>
</comment>
<dbReference type="InterPro" id="IPR000868">
    <property type="entry name" value="Isochorismatase-like_dom"/>
</dbReference>
<organism evidence="4 5">
    <name type="scientific">Candidatus Enterococcus testudinis</name>
    <dbReference type="NCBI Taxonomy" id="1834191"/>
    <lineage>
        <taxon>Bacteria</taxon>
        <taxon>Bacillati</taxon>
        <taxon>Bacillota</taxon>
        <taxon>Bacilli</taxon>
        <taxon>Lactobacillales</taxon>
        <taxon>Enterococcaceae</taxon>
        <taxon>Enterococcus</taxon>
    </lineage>
</organism>
<dbReference type="CDD" id="cd01014">
    <property type="entry name" value="nicotinamidase_related"/>
    <property type="match status" value="1"/>
</dbReference>
<evidence type="ECO:0000313" key="5">
    <source>
        <dbReference type="Proteomes" id="UP000195043"/>
    </source>
</evidence>
<evidence type="ECO:0000256" key="2">
    <source>
        <dbReference type="ARBA" id="ARBA00022801"/>
    </source>
</evidence>
<reference evidence="4 5" key="1">
    <citation type="submission" date="2017-05" db="EMBL/GenBank/DDBJ databases">
        <title>The Genome Sequence of Enterococcus sp. 8G7_MSG3316.</title>
        <authorList>
            <consortium name="The Broad Institute Genomics Platform"/>
            <consortium name="The Broad Institute Genomic Center for Infectious Diseases"/>
            <person name="Earl A."/>
            <person name="Manson A."/>
            <person name="Schwartman J."/>
            <person name="Gilmore M."/>
            <person name="Abouelleil A."/>
            <person name="Cao P."/>
            <person name="Chapman S."/>
            <person name="Cusick C."/>
            <person name="Shea T."/>
            <person name="Young S."/>
            <person name="Neafsey D."/>
            <person name="Nusbaum C."/>
            <person name="Birren B."/>
        </authorList>
    </citation>
    <scope>NUCLEOTIDE SEQUENCE [LARGE SCALE GENOMIC DNA]</scope>
    <source>
        <strain evidence="4 5">8G7_MSG3316</strain>
    </source>
</reference>
<evidence type="ECO:0000259" key="3">
    <source>
        <dbReference type="Pfam" id="PF00857"/>
    </source>
</evidence>
<feature type="domain" description="Isochorismatase-like" evidence="3">
    <location>
        <begin position="5"/>
        <end position="156"/>
    </location>
</feature>
<dbReference type="SUPFAM" id="SSF52499">
    <property type="entry name" value="Isochorismatase-like hydrolases"/>
    <property type="match status" value="1"/>
</dbReference>
<dbReference type="PANTHER" id="PTHR43540:SF1">
    <property type="entry name" value="ISOCHORISMATASE HYDROLASE"/>
    <property type="match status" value="1"/>
</dbReference>
<dbReference type="Pfam" id="PF00857">
    <property type="entry name" value="Isochorismatase"/>
    <property type="match status" value="1"/>
</dbReference>